<evidence type="ECO:0000256" key="1">
    <source>
        <dbReference type="ARBA" id="ARBA00023015"/>
    </source>
</evidence>
<gene>
    <name evidence="6" type="ORF">KL867_19920</name>
</gene>
<feature type="DNA-binding region" description="H-T-H motif" evidence="4">
    <location>
        <begin position="40"/>
        <end position="59"/>
    </location>
</feature>
<evidence type="ECO:0000259" key="5">
    <source>
        <dbReference type="PROSITE" id="PS50977"/>
    </source>
</evidence>
<reference evidence="6 7" key="1">
    <citation type="submission" date="2021-05" db="EMBL/GenBank/DDBJ databases">
        <title>Draft genomes of marine bacteria isolated from model chitin particles.</title>
        <authorList>
            <person name="Datta M.S."/>
            <person name="Schwartzman J.A."/>
            <person name="Cordero O."/>
        </authorList>
    </citation>
    <scope>NUCLEOTIDE SEQUENCE [LARGE SCALE GENOMIC DNA]</scope>
    <source>
        <strain evidence="6 7">4E07</strain>
    </source>
</reference>
<dbReference type="InterPro" id="IPR050109">
    <property type="entry name" value="HTH-type_TetR-like_transc_reg"/>
</dbReference>
<proteinExistence type="predicted"/>
<dbReference type="SUPFAM" id="SSF46689">
    <property type="entry name" value="Homeodomain-like"/>
    <property type="match status" value="1"/>
</dbReference>
<dbReference type="RefSeq" id="WP_215194236.1">
    <property type="nucleotide sequence ID" value="NZ_JAHHDY010000022.1"/>
</dbReference>
<accession>A0ABS5WWA3</accession>
<dbReference type="PANTHER" id="PTHR30055:SF234">
    <property type="entry name" value="HTH-TYPE TRANSCRIPTIONAL REGULATOR BETI"/>
    <property type="match status" value="1"/>
</dbReference>
<keyword evidence="7" id="KW-1185">Reference proteome</keyword>
<keyword evidence="1" id="KW-0805">Transcription regulation</keyword>
<dbReference type="PANTHER" id="PTHR30055">
    <property type="entry name" value="HTH-TYPE TRANSCRIPTIONAL REGULATOR RUTR"/>
    <property type="match status" value="1"/>
</dbReference>
<keyword evidence="2 4" id="KW-0238">DNA-binding</keyword>
<sequence>MSDKPIEKKRRTRGPGRTDREDWLQAALAVMISDGVDAIKVAALSEHLECARSSFYWYFKNRDEVLAALLDQWQSLNNRTILSYAARPADTINLALVTLFRGFLDPKKFNTSLDFGVREWARRDVSVRRAVDISDTARLDAISGMFTRYGYEPREAAIRARIVYYTQIGYEALDRRSNRLDREETGPHYLFCLTGRRPNAEETAAITQLAHDLKD</sequence>
<evidence type="ECO:0000256" key="2">
    <source>
        <dbReference type="ARBA" id="ARBA00023125"/>
    </source>
</evidence>
<evidence type="ECO:0000313" key="6">
    <source>
        <dbReference type="EMBL" id="MBT3143333.1"/>
    </source>
</evidence>
<dbReference type="InterPro" id="IPR001647">
    <property type="entry name" value="HTH_TetR"/>
</dbReference>
<evidence type="ECO:0000313" key="7">
    <source>
        <dbReference type="Proteomes" id="UP000763802"/>
    </source>
</evidence>
<protein>
    <submittedName>
        <fullName evidence="6">TetR/AcrR family transcriptional regulator</fullName>
    </submittedName>
</protein>
<evidence type="ECO:0000256" key="3">
    <source>
        <dbReference type="ARBA" id="ARBA00023163"/>
    </source>
</evidence>
<keyword evidence="3" id="KW-0804">Transcription</keyword>
<name>A0ABS5WWA3_9RHOB</name>
<dbReference type="Gene3D" id="1.10.357.10">
    <property type="entry name" value="Tetracycline Repressor, domain 2"/>
    <property type="match status" value="1"/>
</dbReference>
<dbReference type="PROSITE" id="PS50977">
    <property type="entry name" value="HTH_TETR_2"/>
    <property type="match status" value="1"/>
</dbReference>
<evidence type="ECO:0000256" key="4">
    <source>
        <dbReference type="PROSITE-ProRule" id="PRU00335"/>
    </source>
</evidence>
<dbReference type="InterPro" id="IPR009057">
    <property type="entry name" value="Homeodomain-like_sf"/>
</dbReference>
<dbReference type="Proteomes" id="UP000763802">
    <property type="component" value="Unassembled WGS sequence"/>
</dbReference>
<organism evidence="6 7">
    <name type="scientific">Falsiruegeria litorea</name>
    <dbReference type="NCBI Taxonomy" id="1280831"/>
    <lineage>
        <taxon>Bacteria</taxon>
        <taxon>Pseudomonadati</taxon>
        <taxon>Pseudomonadota</taxon>
        <taxon>Alphaproteobacteria</taxon>
        <taxon>Rhodobacterales</taxon>
        <taxon>Roseobacteraceae</taxon>
        <taxon>Falsiruegeria</taxon>
    </lineage>
</organism>
<comment type="caution">
    <text evidence="6">The sequence shown here is derived from an EMBL/GenBank/DDBJ whole genome shotgun (WGS) entry which is preliminary data.</text>
</comment>
<feature type="domain" description="HTH tetR-type" evidence="5">
    <location>
        <begin position="17"/>
        <end position="77"/>
    </location>
</feature>
<dbReference type="Pfam" id="PF00440">
    <property type="entry name" value="TetR_N"/>
    <property type="match status" value="1"/>
</dbReference>
<dbReference type="EMBL" id="JAHHDY010000022">
    <property type="protein sequence ID" value="MBT3143333.1"/>
    <property type="molecule type" value="Genomic_DNA"/>
</dbReference>